<dbReference type="RefSeq" id="WP_226180245.1">
    <property type="nucleotide sequence ID" value="NZ_JAJADR010000012.1"/>
</dbReference>
<accession>A0ABS8AYK7</accession>
<reference evidence="1" key="1">
    <citation type="submission" date="2021-10" db="EMBL/GenBank/DDBJ databases">
        <authorList>
            <person name="Dean J.D."/>
            <person name="Kim M.K."/>
            <person name="Newey C.N."/>
            <person name="Stoker T.S."/>
            <person name="Thompson D.W."/>
            <person name="Grose J.H."/>
        </authorList>
    </citation>
    <scope>NUCLEOTIDE SEQUENCE</scope>
    <source>
        <strain evidence="1">BT178</strain>
    </source>
</reference>
<comment type="caution">
    <text evidence="1">The sequence shown here is derived from an EMBL/GenBank/DDBJ whole genome shotgun (WGS) entry which is preliminary data.</text>
</comment>
<name>A0ABS8AYK7_9BACT</name>
<protein>
    <submittedName>
        <fullName evidence="1">Uncharacterized protein</fullName>
    </submittedName>
</protein>
<dbReference type="Proteomes" id="UP001165296">
    <property type="component" value="Unassembled WGS sequence"/>
</dbReference>
<keyword evidence="2" id="KW-1185">Reference proteome</keyword>
<gene>
    <name evidence="1" type="ORF">LGH74_23145</name>
</gene>
<proteinExistence type="predicted"/>
<organism evidence="1 2">
    <name type="scientific">Hymenobacter lucidus</name>
    <dbReference type="NCBI Taxonomy" id="2880930"/>
    <lineage>
        <taxon>Bacteria</taxon>
        <taxon>Pseudomonadati</taxon>
        <taxon>Bacteroidota</taxon>
        <taxon>Cytophagia</taxon>
        <taxon>Cytophagales</taxon>
        <taxon>Hymenobacteraceae</taxon>
        <taxon>Hymenobacter</taxon>
    </lineage>
</organism>
<sequence length="118" mass="13213">MGIHKVAFAFAAQFPPGEEILAEVFRRHKIEISLTVGRKLNTPAEIPSANNAPDYSYLLTHPKDIGVSWLRRSRYRAIELLKMEYEGQKLLWLATSPGQSDMMELVAEALQSLGGVET</sequence>
<dbReference type="EMBL" id="JAJADR010000012">
    <property type="protein sequence ID" value="MCB2410902.1"/>
    <property type="molecule type" value="Genomic_DNA"/>
</dbReference>
<evidence type="ECO:0000313" key="1">
    <source>
        <dbReference type="EMBL" id="MCB2410902.1"/>
    </source>
</evidence>
<evidence type="ECO:0000313" key="2">
    <source>
        <dbReference type="Proteomes" id="UP001165296"/>
    </source>
</evidence>